<feature type="signal peptide" evidence="1">
    <location>
        <begin position="1"/>
        <end position="20"/>
    </location>
</feature>
<comment type="caution">
    <text evidence="2">The sequence shown here is derived from an EMBL/GenBank/DDBJ whole genome shotgun (WGS) entry which is preliminary data.</text>
</comment>
<feature type="chain" id="PRO_5023903338" description="Granulins domain-containing protein" evidence="1">
    <location>
        <begin position="21"/>
        <end position="128"/>
    </location>
</feature>
<dbReference type="AlphaFoldDB" id="A0A5J5EHB1"/>
<accession>A0A5J5EHB1</accession>
<evidence type="ECO:0008006" key="4">
    <source>
        <dbReference type="Google" id="ProtNLM"/>
    </source>
</evidence>
<gene>
    <name evidence="2" type="ORF">FN846DRAFT_422282</name>
</gene>
<evidence type="ECO:0000313" key="3">
    <source>
        <dbReference type="Proteomes" id="UP000326924"/>
    </source>
</evidence>
<dbReference type="EMBL" id="VXIS01000347">
    <property type="protein sequence ID" value="KAA8894349.1"/>
    <property type="molecule type" value="Genomic_DNA"/>
</dbReference>
<proteinExistence type="predicted"/>
<evidence type="ECO:0000256" key="1">
    <source>
        <dbReference type="SAM" id="SignalP"/>
    </source>
</evidence>
<keyword evidence="3" id="KW-1185">Reference proteome</keyword>
<dbReference type="Proteomes" id="UP000326924">
    <property type="component" value="Unassembled WGS sequence"/>
</dbReference>
<organism evidence="2 3">
    <name type="scientific">Sphaerosporella brunnea</name>
    <dbReference type="NCBI Taxonomy" id="1250544"/>
    <lineage>
        <taxon>Eukaryota</taxon>
        <taxon>Fungi</taxon>
        <taxon>Dikarya</taxon>
        <taxon>Ascomycota</taxon>
        <taxon>Pezizomycotina</taxon>
        <taxon>Pezizomycetes</taxon>
        <taxon>Pezizales</taxon>
        <taxon>Pyronemataceae</taxon>
        <taxon>Sphaerosporella</taxon>
    </lineage>
</organism>
<reference evidence="2 3" key="1">
    <citation type="submission" date="2019-09" db="EMBL/GenBank/DDBJ databases">
        <title>Draft genome of the ectomycorrhizal ascomycete Sphaerosporella brunnea.</title>
        <authorList>
            <consortium name="DOE Joint Genome Institute"/>
            <person name="Benucci G.M."/>
            <person name="Marozzi G."/>
            <person name="Antonielli L."/>
            <person name="Sanchez S."/>
            <person name="Marco P."/>
            <person name="Wang X."/>
            <person name="Falini L.B."/>
            <person name="Barry K."/>
            <person name="Haridas S."/>
            <person name="Lipzen A."/>
            <person name="Labutti K."/>
            <person name="Grigoriev I.V."/>
            <person name="Murat C."/>
            <person name="Martin F."/>
            <person name="Albertini E."/>
            <person name="Donnini D."/>
            <person name="Bonito G."/>
        </authorList>
    </citation>
    <scope>NUCLEOTIDE SEQUENCE [LARGE SCALE GENOMIC DNA]</scope>
    <source>
        <strain evidence="2 3">Sb_GMNB300</strain>
    </source>
</reference>
<name>A0A5J5EHB1_9PEZI</name>
<sequence>MHHRFQTIPIILSITAASLAASVSIAHEDLSINVTRISDSEGKCSDSYRSCKIDGYPSACCPENTSCALDTDGKLWCCPHSTICYSTDNPHMAFIEFRSSAARRSKSSWSYAIAAMAFGVGNWRRREW</sequence>
<evidence type="ECO:0000313" key="2">
    <source>
        <dbReference type="EMBL" id="KAA8894349.1"/>
    </source>
</evidence>
<protein>
    <recommendedName>
        <fullName evidence="4">Granulins domain-containing protein</fullName>
    </recommendedName>
</protein>
<dbReference type="InParanoid" id="A0A5J5EHB1"/>
<keyword evidence="1" id="KW-0732">Signal</keyword>